<evidence type="ECO:0000256" key="5">
    <source>
        <dbReference type="ARBA" id="ARBA00023172"/>
    </source>
</evidence>
<dbReference type="GO" id="GO:0005737">
    <property type="term" value="C:cytoplasm"/>
    <property type="evidence" value="ECO:0007669"/>
    <property type="project" value="UniProtKB-UniRule"/>
</dbReference>
<dbReference type="GO" id="GO:0006310">
    <property type="term" value="P:DNA recombination"/>
    <property type="evidence" value="ECO:0007669"/>
    <property type="project" value="UniProtKB-UniRule"/>
</dbReference>
<evidence type="ECO:0000256" key="6">
    <source>
        <dbReference type="HAMAP-Rule" id="MF_00194"/>
    </source>
</evidence>
<dbReference type="Pfam" id="PF04381">
    <property type="entry name" value="RdgC"/>
    <property type="match status" value="1"/>
</dbReference>
<organism evidence="7 8">
    <name type="scientific">Pantoea brenneri</name>
    <dbReference type="NCBI Taxonomy" id="472694"/>
    <lineage>
        <taxon>Bacteria</taxon>
        <taxon>Pseudomonadati</taxon>
        <taxon>Pseudomonadota</taxon>
        <taxon>Gammaproteobacteria</taxon>
        <taxon>Enterobacterales</taxon>
        <taxon>Erwiniaceae</taxon>
        <taxon>Pantoea</taxon>
    </lineage>
</organism>
<keyword evidence="5 6" id="KW-0233">DNA recombination</keyword>
<comment type="caution">
    <text evidence="7">The sequence shown here is derived from an EMBL/GenBank/DDBJ whole genome shotgun (WGS) entry which is preliminary data.</text>
</comment>
<protein>
    <recommendedName>
        <fullName evidence="3 6">Recombination-associated protein RdgC</fullName>
    </recommendedName>
</protein>
<dbReference type="AlphaFoldDB" id="A0AAX3JC37"/>
<dbReference type="GO" id="GO:0003690">
    <property type="term" value="F:double-stranded DNA binding"/>
    <property type="evidence" value="ECO:0007669"/>
    <property type="project" value="TreeGrafter"/>
</dbReference>
<dbReference type="EMBL" id="CABWMH010000052">
    <property type="protein sequence ID" value="VXC58863.1"/>
    <property type="molecule type" value="Genomic_DNA"/>
</dbReference>
<evidence type="ECO:0000256" key="4">
    <source>
        <dbReference type="ARBA" id="ARBA00022490"/>
    </source>
</evidence>
<dbReference type="GO" id="GO:0043590">
    <property type="term" value="C:bacterial nucleoid"/>
    <property type="evidence" value="ECO:0007669"/>
    <property type="project" value="TreeGrafter"/>
</dbReference>
<dbReference type="Proteomes" id="UP000433737">
    <property type="component" value="Unassembled WGS sequence"/>
</dbReference>
<dbReference type="HAMAP" id="MF_00194">
    <property type="entry name" value="RdgC"/>
    <property type="match status" value="1"/>
</dbReference>
<name>A0AAX3JC37_9GAMM</name>
<evidence type="ECO:0000256" key="3">
    <source>
        <dbReference type="ARBA" id="ARBA00022296"/>
    </source>
</evidence>
<comment type="function">
    <text evidence="6">May be involved in recombination.</text>
</comment>
<dbReference type="GO" id="GO:0000018">
    <property type="term" value="P:regulation of DNA recombination"/>
    <property type="evidence" value="ECO:0007669"/>
    <property type="project" value="TreeGrafter"/>
</dbReference>
<evidence type="ECO:0000313" key="8">
    <source>
        <dbReference type="Proteomes" id="UP000433737"/>
    </source>
</evidence>
<sequence>MKSPFFKNVMVYSLNRDIPLDAEELEKQLQAMAFSPCAAQDMAKSGWINVTSDGLLLAENGQYLLCCQHETKIMPVSTLNDYVAEKVEKMEREQARKVRRNERISLRDEALCVLLPRAFSRRSQSYIWIDSINSRICVDAASAKAAEDMLALLRKTIGSLPVIPMMTADPIELTLTEWLRAAELPAGFTLGDEAELAAILEDGGKIRCKKQDLLSDEVRTHIEAGKLVTQLSLDWQERIFCRVSDDLSIKGIKYADMLTQQNDDIDREDQRARMLADFMLFASEFSSFFSGLVEALGGEARR</sequence>
<comment type="similarity">
    <text evidence="2 6">Belongs to the RdgC family.</text>
</comment>
<evidence type="ECO:0000256" key="1">
    <source>
        <dbReference type="ARBA" id="ARBA00004453"/>
    </source>
</evidence>
<dbReference type="InterPro" id="IPR007476">
    <property type="entry name" value="RdgC"/>
</dbReference>
<dbReference type="RefSeq" id="WP_159224204.1">
    <property type="nucleotide sequence ID" value="NZ_LR733503.1"/>
</dbReference>
<proteinExistence type="inferred from homology"/>
<gene>
    <name evidence="6 7" type="primary">rdgC</name>
    <name evidence="7" type="ORF">PANT111_560020</name>
</gene>
<dbReference type="PANTHER" id="PTHR38103">
    <property type="entry name" value="RECOMBINATION-ASSOCIATED PROTEIN RDGC"/>
    <property type="match status" value="1"/>
</dbReference>
<evidence type="ECO:0000313" key="7">
    <source>
        <dbReference type="EMBL" id="VXC58863.1"/>
    </source>
</evidence>
<evidence type="ECO:0000256" key="2">
    <source>
        <dbReference type="ARBA" id="ARBA00008657"/>
    </source>
</evidence>
<keyword evidence="7" id="KW-0238">DNA-binding</keyword>
<reference evidence="7 8" key="1">
    <citation type="submission" date="2019-10" db="EMBL/GenBank/DDBJ databases">
        <authorList>
            <person name="Karimi E."/>
        </authorList>
    </citation>
    <scope>NUCLEOTIDE SEQUENCE [LARGE SCALE GENOMIC DNA]</scope>
    <source>
        <strain evidence="7">Pantoea sp. 111</strain>
    </source>
</reference>
<dbReference type="NCBIfam" id="NF001462">
    <property type="entry name" value="PRK00321.1-3"/>
    <property type="match status" value="1"/>
</dbReference>
<keyword evidence="4 6" id="KW-0963">Cytoplasm</keyword>
<dbReference type="PANTHER" id="PTHR38103:SF1">
    <property type="entry name" value="RECOMBINATION-ASSOCIATED PROTEIN RDGC"/>
    <property type="match status" value="1"/>
</dbReference>
<accession>A0AAX3JC37</accession>
<dbReference type="NCBIfam" id="NF001464">
    <property type="entry name" value="PRK00321.1-5"/>
    <property type="match status" value="1"/>
</dbReference>
<comment type="subcellular location">
    <subcellularLocation>
        <location evidence="1 6">Cytoplasm</location>
        <location evidence="1 6">Nucleoid</location>
    </subcellularLocation>
</comment>